<dbReference type="CDD" id="cd18137">
    <property type="entry name" value="HLD_clamp_pol_III_gamma_tau"/>
    <property type="match status" value="1"/>
</dbReference>
<evidence type="ECO:0000256" key="5">
    <source>
        <dbReference type="ARBA" id="ARBA00022723"/>
    </source>
</evidence>
<feature type="compositionally biased region" description="Low complexity" evidence="12">
    <location>
        <begin position="411"/>
        <end position="432"/>
    </location>
</feature>
<dbReference type="InterPro" id="IPR050238">
    <property type="entry name" value="DNA_Rep/Repair_Clamp_Loader"/>
</dbReference>
<gene>
    <name evidence="11" type="primary">dnaX</name>
    <name evidence="14" type="ORF">B842_00855</name>
</gene>
<dbReference type="InterPro" id="IPR045085">
    <property type="entry name" value="HLD_clamp_pol_III_gamma_tau"/>
</dbReference>
<keyword evidence="2 11" id="KW-0808">Transferase</keyword>
<dbReference type="Gene3D" id="3.40.50.300">
    <property type="entry name" value="P-loop containing nucleotide triphosphate hydrolases"/>
    <property type="match status" value="1"/>
</dbReference>
<evidence type="ECO:0000256" key="9">
    <source>
        <dbReference type="ARBA" id="ARBA00022932"/>
    </source>
</evidence>
<dbReference type="RefSeq" id="WP_040084663.1">
    <property type="nucleotide sequence ID" value="NZ_BCSU01000008.1"/>
</dbReference>
<keyword evidence="6 11" id="KW-0547">Nucleotide-binding</keyword>
<keyword evidence="15" id="KW-1185">Reference proteome</keyword>
<feature type="domain" description="AAA+ ATPase" evidence="13">
    <location>
        <begin position="34"/>
        <end position="177"/>
    </location>
</feature>
<dbReference type="EC" id="2.7.7.7" evidence="11"/>
<dbReference type="GO" id="GO:0005524">
    <property type="term" value="F:ATP binding"/>
    <property type="evidence" value="ECO:0007669"/>
    <property type="project" value="UniProtKB-KW"/>
</dbReference>
<dbReference type="HOGENOM" id="CLU_006229_3_4_11"/>
<dbReference type="STRING" id="1223515.B842_00855"/>
<evidence type="ECO:0000256" key="10">
    <source>
        <dbReference type="ARBA" id="ARBA00049244"/>
    </source>
</evidence>
<keyword evidence="8 11" id="KW-0067">ATP-binding</keyword>
<dbReference type="NCBIfam" id="TIGR02397">
    <property type="entry name" value="dnaX_nterm"/>
    <property type="match status" value="1"/>
</dbReference>
<dbReference type="GO" id="GO:0046872">
    <property type="term" value="F:metal ion binding"/>
    <property type="evidence" value="ECO:0007669"/>
    <property type="project" value="UniProtKB-KW"/>
</dbReference>
<protein>
    <recommendedName>
        <fullName evidence="11">DNA polymerase III subunit gamma/tau</fullName>
        <ecNumber evidence="11">2.7.7.7</ecNumber>
    </recommendedName>
</protein>
<dbReference type="InterPro" id="IPR003593">
    <property type="entry name" value="AAA+_ATPase"/>
</dbReference>
<evidence type="ECO:0000256" key="6">
    <source>
        <dbReference type="ARBA" id="ARBA00022741"/>
    </source>
</evidence>
<dbReference type="GO" id="GO:0009360">
    <property type="term" value="C:DNA polymerase III complex"/>
    <property type="evidence" value="ECO:0007669"/>
    <property type="project" value="InterPro"/>
</dbReference>
<evidence type="ECO:0000256" key="3">
    <source>
        <dbReference type="ARBA" id="ARBA00022695"/>
    </source>
</evidence>
<evidence type="ECO:0000256" key="7">
    <source>
        <dbReference type="ARBA" id="ARBA00022833"/>
    </source>
</evidence>
<reference evidence="14 15" key="1">
    <citation type="submission" date="2013-04" db="EMBL/GenBank/DDBJ databases">
        <title>Complete genome sequence of Corynebacterium humireducens DSM 45392(T), isolated from a wastewater-fed microbial fuel cell.</title>
        <authorList>
            <person name="Ruckert C."/>
            <person name="Albersmeier A."/>
            <person name="Kalinowski J."/>
        </authorList>
    </citation>
    <scope>NUCLEOTIDE SEQUENCE [LARGE SCALE GENOMIC DNA]</scope>
    <source>
        <strain evidence="15">MFC-5</strain>
    </source>
</reference>
<dbReference type="SUPFAM" id="SSF52540">
    <property type="entry name" value="P-loop containing nucleoside triphosphate hydrolases"/>
    <property type="match status" value="1"/>
</dbReference>
<evidence type="ECO:0000256" key="2">
    <source>
        <dbReference type="ARBA" id="ARBA00022679"/>
    </source>
</evidence>
<comment type="subunit">
    <text evidence="11">DNA polymerase III contains a core (composed of alpha, epsilon and theta chains) that associates with a tau subunit. This core dimerizes to form the POLIII' complex. PolIII' associates with the gamma complex (composed of gamma, delta, delta', psi and chi chains) and with the beta chain to form the complete DNA polymerase III complex.</text>
</comment>
<dbReference type="OrthoDB" id="9810148at2"/>
<proteinExistence type="inferred from homology"/>
<name>A0A0B5D4V6_9CORY</name>
<evidence type="ECO:0000256" key="12">
    <source>
        <dbReference type="SAM" id="MobiDB-lite"/>
    </source>
</evidence>
<keyword evidence="4 11" id="KW-0235">DNA replication</keyword>
<dbReference type="InterPro" id="IPR008921">
    <property type="entry name" value="DNA_pol3_clamp-load_cplx_C"/>
</dbReference>
<accession>A0A0B5D4V6</accession>
<feature type="compositionally biased region" description="Pro residues" evidence="12">
    <location>
        <begin position="711"/>
        <end position="722"/>
    </location>
</feature>
<dbReference type="NCBIfam" id="NF005846">
    <property type="entry name" value="PRK07764.1-6"/>
    <property type="match status" value="1"/>
</dbReference>
<dbReference type="PANTHER" id="PTHR11669">
    <property type="entry name" value="REPLICATION FACTOR C / DNA POLYMERASE III GAMMA-TAU SUBUNIT"/>
    <property type="match status" value="1"/>
</dbReference>
<feature type="region of interest" description="Disordered" evidence="12">
    <location>
        <begin position="539"/>
        <end position="748"/>
    </location>
</feature>
<feature type="compositionally biased region" description="Basic and acidic residues" evidence="12">
    <location>
        <begin position="676"/>
        <end position="685"/>
    </location>
</feature>
<keyword evidence="3 11" id="KW-0548">Nucleotidyltransferase</keyword>
<dbReference type="KEGG" id="chm:B842_00855"/>
<comment type="catalytic activity">
    <reaction evidence="10 11">
        <text>DNA(n) + a 2'-deoxyribonucleoside 5'-triphosphate = DNA(n+1) + diphosphate</text>
        <dbReference type="Rhea" id="RHEA:22508"/>
        <dbReference type="Rhea" id="RHEA-COMP:17339"/>
        <dbReference type="Rhea" id="RHEA-COMP:17340"/>
        <dbReference type="ChEBI" id="CHEBI:33019"/>
        <dbReference type="ChEBI" id="CHEBI:61560"/>
        <dbReference type="ChEBI" id="CHEBI:173112"/>
        <dbReference type="EC" id="2.7.7.7"/>
    </reaction>
</comment>
<dbReference type="Pfam" id="PF22608">
    <property type="entry name" value="DNAX_ATPase_lid"/>
    <property type="match status" value="1"/>
</dbReference>
<evidence type="ECO:0000256" key="4">
    <source>
        <dbReference type="ARBA" id="ARBA00022705"/>
    </source>
</evidence>
<evidence type="ECO:0000256" key="1">
    <source>
        <dbReference type="ARBA" id="ARBA00006360"/>
    </source>
</evidence>
<dbReference type="CDD" id="cd00009">
    <property type="entry name" value="AAA"/>
    <property type="match status" value="1"/>
</dbReference>
<dbReference type="AlphaFoldDB" id="A0A0B5D4V6"/>
<evidence type="ECO:0000259" key="13">
    <source>
        <dbReference type="SMART" id="SM00382"/>
    </source>
</evidence>
<sequence length="766" mass="81331">MALYRKYRPASFAEVVGQEQVTRPLSVALDSGRINHAYLFSGPRGCGKTSSARILARSLNCIEGPTSNPCGVCPSCVSLAPGGPGNLDVTELDAASHRGVDDMRELRDSAIFAPAESRYRVFIIDEAHMITREGSNALLKIVEEPPEHLIFIFATTEPEKVIGTIRSRTHHYPFRLLTPQAMRGLLQRTVESEGVPVDDSVYPLVIRAGGGSPRDSLSILDQLIAGSGPDGLTYDIALPLLGVTDLSLIDATVDALAAGDRAALFTTVDDVIEAGHDPRRFVEDLLERLRDLMILQAVPEAFNLGLVDAPTDRAPILAEQAGSFTAGQLAHLAATVNDRIADMRGATSPRLLLEILCAHLLLPVAPVQGAGGVAAAAAPAAQVAPPQPTPAPSGKVFERPSVRRAREAAEAAKAAEAAPAAPAAEPTKASEPVKPTGPVTPVAPVEEKPVVEKPVDPVEVVRASWATVREEVSRRNKVAGIMLAEARVLGLREDTLVLGHNTGALAERLNAESNNTVVAKVVSEHARRELKVQCVIGTDPTAAGFSPTPAKQETWKPHPPVAQPEPAEAPEEPESPAPTWGRPRDVGDATPPPPAAPASTWGKPRDLGGDSTSQTPAPQPAPAAPAPTWGRPRDLGGDSTPQPPTPTPTPAPEPEPEKPSWQQIAERGRANAARQAAERAARPAFDDGVPLPPEPMDDPEMVPPEDHTPVPQSPQPPQPPRQDAPSRREEEDEMVEAAQEPGTYDRRDATTIAVELLEQELGARRL</sequence>
<evidence type="ECO:0000256" key="8">
    <source>
        <dbReference type="ARBA" id="ARBA00022840"/>
    </source>
</evidence>
<dbReference type="GO" id="GO:0006261">
    <property type="term" value="P:DNA-templated DNA replication"/>
    <property type="evidence" value="ECO:0007669"/>
    <property type="project" value="TreeGrafter"/>
</dbReference>
<dbReference type="InterPro" id="IPR012763">
    <property type="entry name" value="DNA_pol_III_sug/sutau_N"/>
</dbReference>
<comment type="similarity">
    <text evidence="1 11">Belongs to the DnaX/STICHEL family.</text>
</comment>
<feature type="region of interest" description="Disordered" evidence="12">
    <location>
        <begin position="402"/>
        <end position="441"/>
    </location>
</feature>
<comment type="function">
    <text evidence="11">DNA polymerase III is a complex, multichain enzyme responsible for most of the replicative synthesis in bacteria. This DNA polymerase also exhibits 3' to 5' exonuclease activity.</text>
</comment>
<dbReference type="Pfam" id="PF12169">
    <property type="entry name" value="DNA_pol3_gamma3"/>
    <property type="match status" value="1"/>
</dbReference>
<dbReference type="SMART" id="SM00382">
    <property type="entry name" value="AAA"/>
    <property type="match status" value="1"/>
</dbReference>
<dbReference type="Gene3D" id="1.20.272.10">
    <property type="match status" value="1"/>
</dbReference>
<evidence type="ECO:0000313" key="14">
    <source>
        <dbReference type="EMBL" id="AJE32027.1"/>
    </source>
</evidence>
<dbReference type="PANTHER" id="PTHR11669:SF0">
    <property type="entry name" value="PROTEIN STICHEL-LIKE 2"/>
    <property type="match status" value="1"/>
</dbReference>
<dbReference type="Pfam" id="PF13177">
    <property type="entry name" value="DNA_pol3_delta2"/>
    <property type="match status" value="1"/>
</dbReference>
<dbReference type="InterPro" id="IPR022754">
    <property type="entry name" value="DNA_pol_III_gamma-3"/>
</dbReference>
<dbReference type="Gene3D" id="1.10.8.60">
    <property type="match status" value="1"/>
</dbReference>
<dbReference type="SUPFAM" id="SSF48019">
    <property type="entry name" value="post-AAA+ oligomerization domain-like"/>
    <property type="match status" value="1"/>
</dbReference>
<organism evidence="14 15">
    <name type="scientific">Corynebacterium humireducens NBRC 106098 = DSM 45392</name>
    <dbReference type="NCBI Taxonomy" id="1223515"/>
    <lineage>
        <taxon>Bacteria</taxon>
        <taxon>Bacillati</taxon>
        <taxon>Actinomycetota</taxon>
        <taxon>Actinomycetes</taxon>
        <taxon>Mycobacteriales</taxon>
        <taxon>Corynebacteriaceae</taxon>
        <taxon>Corynebacterium</taxon>
    </lineage>
</organism>
<evidence type="ECO:0000256" key="11">
    <source>
        <dbReference type="RuleBase" id="RU364063"/>
    </source>
</evidence>
<dbReference type="InterPro" id="IPR027417">
    <property type="entry name" value="P-loop_NTPase"/>
</dbReference>
<keyword evidence="9 11" id="KW-0239">DNA-directed DNA polymerase</keyword>
<dbReference type="EMBL" id="CP005286">
    <property type="protein sequence ID" value="AJE32027.1"/>
    <property type="molecule type" value="Genomic_DNA"/>
</dbReference>
<feature type="compositionally biased region" description="Pro residues" evidence="12">
    <location>
        <begin position="641"/>
        <end position="653"/>
    </location>
</feature>
<dbReference type="GO" id="GO:0003677">
    <property type="term" value="F:DNA binding"/>
    <property type="evidence" value="ECO:0007669"/>
    <property type="project" value="InterPro"/>
</dbReference>
<dbReference type="Proteomes" id="UP000031524">
    <property type="component" value="Chromosome"/>
</dbReference>
<dbReference type="FunFam" id="3.40.50.300:FF:000014">
    <property type="entry name" value="DNA polymerase III subunit gamma/tau"/>
    <property type="match status" value="1"/>
</dbReference>
<keyword evidence="5" id="KW-0479">Metal-binding</keyword>
<dbReference type="GO" id="GO:0003887">
    <property type="term" value="F:DNA-directed DNA polymerase activity"/>
    <property type="evidence" value="ECO:0007669"/>
    <property type="project" value="UniProtKB-KW"/>
</dbReference>
<keyword evidence="7" id="KW-0862">Zinc</keyword>
<evidence type="ECO:0000313" key="15">
    <source>
        <dbReference type="Proteomes" id="UP000031524"/>
    </source>
</evidence>